<dbReference type="Proteomes" id="UP001156905">
    <property type="component" value="Unassembled WGS sequence"/>
</dbReference>
<dbReference type="PANTHER" id="PTHR11070">
    <property type="entry name" value="UVRD / RECB / PCRA DNA HELICASE FAMILY MEMBER"/>
    <property type="match status" value="1"/>
</dbReference>
<evidence type="ECO:0000256" key="5">
    <source>
        <dbReference type="ARBA" id="ARBA00022806"/>
    </source>
</evidence>
<keyword evidence="4 15" id="KW-0378">Hydrolase</keyword>
<dbReference type="Gene3D" id="3.90.320.10">
    <property type="match status" value="1"/>
</dbReference>
<evidence type="ECO:0000256" key="16">
    <source>
        <dbReference type="SAM" id="MobiDB-lite"/>
    </source>
</evidence>
<evidence type="ECO:0000256" key="15">
    <source>
        <dbReference type="PROSITE-ProRule" id="PRU00560"/>
    </source>
</evidence>
<dbReference type="Pfam" id="PF12705">
    <property type="entry name" value="PDDEXK_1"/>
    <property type="match status" value="1"/>
</dbReference>
<evidence type="ECO:0000313" key="19">
    <source>
        <dbReference type="EMBL" id="GLR91188.1"/>
    </source>
</evidence>
<keyword evidence="8" id="KW-0238">DNA-binding</keyword>
<dbReference type="SUPFAM" id="SSF52540">
    <property type="entry name" value="P-loop containing nucleoside triphosphate hydrolases"/>
    <property type="match status" value="1"/>
</dbReference>
<dbReference type="Pfam" id="PF13361">
    <property type="entry name" value="UvrD_C"/>
    <property type="match status" value="1"/>
</dbReference>
<accession>A0ABQ6BBM8</accession>
<feature type="region of interest" description="Disordered" evidence="16">
    <location>
        <begin position="955"/>
        <end position="976"/>
    </location>
</feature>
<keyword evidence="6" id="KW-0269">Exonuclease</keyword>
<dbReference type="NCBIfam" id="TIGR02784">
    <property type="entry name" value="addA_alphas"/>
    <property type="match status" value="1"/>
</dbReference>
<dbReference type="InterPro" id="IPR038726">
    <property type="entry name" value="PDDEXK_AddAB-type"/>
</dbReference>
<evidence type="ECO:0000256" key="1">
    <source>
        <dbReference type="ARBA" id="ARBA00022722"/>
    </source>
</evidence>
<evidence type="ECO:0000256" key="9">
    <source>
        <dbReference type="ARBA" id="ARBA00023204"/>
    </source>
</evidence>
<dbReference type="EMBL" id="BSOW01000043">
    <property type="protein sequence ID" value="GLR91188.1"/>
    <property type="molecule type" value="Genomic_DNA"/>
</dbReference>
<dbReference type="InterPro" id="IPR014017">
    <property type="entry name" value="DNA_helicase_UvrD-like_C"/>
</dbReference>
<evidence type="ECO:0000313" key="20">
    <source>
        <dbReference type="Proteomes" id="UP001156905"/>
    </source>
</evidence>
<keyword evidence="1" id="KW-0540">Nuclease</keyword>
<sequence length="1169" mass="128337">MVKAPRPIPDAVRATQARASDPNASAFVSANAGSGKTHVLVQRVIRLLLASVPPEKILCITFTKAAAANMAERVFTTLGHWVTLDDAALDDAIRAAGIPYPNTKLRREARKLFACALETPGGLKVQTIHALCTRLLQQFPFEANVPARFAVIDERDQTDMMERANLKVLLEAARDPESVTGRALLTAMASAADVTFKEVVREACLSRDHFMAWTDAAGSAEAAAAEMAAVLGVDAGDRMEDIELQILDGPFLPRARWDDIGFALEDGSKSDNDQAERLRAAKVFSGSAQVDAYLSVFLTDEKLPRKAVITKKFGEHNPSVARLFEAEVQRLAGLIERRRAVTVRDRTEALLHIAIAAAANYRREKQERGLLDYDDLIDKTLTMLNRVSSGWVHYKLDRGVDHVLIDEAQDTSPRQWDIVAHIISEFTAGEGAREGLNRTIFAVGDEKQSIFSFQGAAPHEFDARRRELHRKFTAAGLKFDPVAFTYSFRSGATILHSVDRVFREAEIYKSIHAIEIGHPLHNALADAGPSLIELWDLAEADDRQDIEGWRAPFDGVSVTSPEVKLARRIQAEIKRLVESGTLTGHAGERRPLRYGDMLILVRRRGNAFDAVIQALKHAGVPVAGADRLKLTEHIAIIDLMNLADVLLLPQDDLALAVVLKSPLFGLDDDDLFALAWDRKGSLRRALAEHARTSETFAAVQRRLEACEARARNETPFAFYAWLLGGDQGRARILRRLGHEANDALDEFLELALNYERKAPASLQGFMAWLRSADTEVKRDMEISRDEVRVMTVHGAKGLEASVVFMVDTTSSPSDTQRLRLIQVPRGNGGEVVVWAGRKADDPKPVIDARKAMLEETEDEYRRLLYVAMTRAADRLIVGGCMPGNMNTVRKLCWYDLVDKGLTGSGLEKQTIETPLGKVTRFARPEEVAALGTPATSTEETIALPDWLRSPAPKEILDEDPVRPSGQAAGDGRAVRTGESVQSRALALQRGTLVHRLLQSLPDIAPDRRPEAALGFMARNAADWPEADRTALADKVLALIAAPRFAAVFAPGSRAEVAIVGRLERSGRPPALVSGQIDRLVVTPEEVLIVDFKTNQVAPRSAAEAPAAYVRQLALYRAVLSRLYPQTPIGAALLWTETLEYMEISAPALDAALASLHVGVSVLDPARPRS</sequence>
<keyword evidence="5 15" id="KW-0347">Helicase</keyword>
<evidence type="ECO:0000256" key="2">
    <source>
        <dbReference type="ARBA" id="ARBA00022741"/>
    </source>
</evidence>
<feature type="domain" description="UvrD-like helicase C-terminal" evidence="18">
    <location>
        <begin position="515"/>
        <end position="797"/>
    </location>
</feature>
<dbReference type="EC" id="5.6.2.4" evidence="12"/>
<evidence type="ECO:0000256" key="7">
    <source>
        <dbReference type="ARBA" id="ARBA00022840"/>
    </source>
</evidence>
<evidence type="ECO:0000256" key="12">
    <source>
        <dbReference type="ARBA" id="ARBA00034808"/>
    </source>
</evidence>
<organism evidence="19 20">
    <name type="scientific">Bradyrhizobium iriomotense</name>
    <dbReference type="NCBI Taxonomy" id="441950"/>
    <lineage>
        <taxon>Bacteria</taxon>
        <taxon>Pseudomonadati</taxon>
        <taxon>Pseudomonadota</taxon>
        <taxon>Alphaproteobacteria</taxon>
        <taxon>Hyphomicrobiales</taxon>
        <taxon>Nitrobacteraceae</taxon>
        <taxon>Bradyrhizobium</taxon>
    </lineage>
</organism>
<name>A0ABQ6BBM8_9BRAD</name>
<dbReference type="SUPFAM" id="SSF52980">
    <property type="entry name" value="Restriction endonuclease-like"/>
    <property type="match status" value="1"/>
</dbReference>
<evidence type="ECO:0000256" key="3">
    <source>
        <dbReference type="ARBA" id="ARBA00022763"/>
    </source>
</evidence>
<keyword evidence="20" id="KW-1185">Reference proteome</keyword>
<evidence type="ECO:0000256" key="11">
    <source>
        <dbReference type="ARBA" id="ARBA00034617"/>
    </source>
</evidence>
<dbReference type="InterPro" id="IPR011604">
    <property type="entry name" value="PDDEXK-like_dom_sf"/>
</dbReference>
<keyword evidence="7 15" id="KW-0067">ATP-binding</keyword>
<keyword evidence="3" id="KW-0227">DNA damage</keyword>
<comment type="catalytic activity">
    <reaction evidence="11">
        <text>Couples ATP hydrolysis with the unwinding of duplex DNA by translocating in the 3'-5' direction.</text>
        <dbReference type="EC" id="5.6.2.4"/>
    </reaction>
</comment>
<evidence type="ECO:0000256" key="8">
    <source>
        <dbReference type="ARBA" id="ARBA00023125"/>
    </source>
</evidence>
<gene>
    <name evidence="19" type="ORF">GCM10007857_79040</name>
</gene>
<dbReference type="Gene3D" id="3.40.50.300">
    <property type="entry name" value="P-loop containing nucleotide triphosphate hydrolases"/>
    <property type="match status" value="4"/>
</dbReference>
<comment type="catalytic activity">
    <reaction evidence="14">
        <text>ATP + H2O = ADP + phosphate + H(+)</text>
        <dbReference type="Rhea" id="RHEA:13065"/>
        <dbReference type="ChEBI" id="CHEBI:15377"/>
        <dbReference type="ChEBI" id="CHEBI:15378"/>
        <dbReference type="ChEBI" id="CHEBI:30616"/>
        <dbReference type="ChEBI" id="CHEBI:43474"/>
        <dbReference type="ChEBI" id="CHEBI:456216"/>
        <dbReference type="EC" id="5.6.2.4"/>
    </reaction>
</comment>
<dbReference type="InterPro" id="IPR014016">
    <property type="entry name" value="UvrD-like_ATP-bd"/>
</dbReference>
<evidence type="ECO:0000259" key="17">
    <source>
        <dbReference type="PROSITE" id="PS51198"/>
    </source>
</evidence>
<evidence type="ECO:0000256" key="13">
    <source>
        <dbReference type="ARBA" id="ARBA00034923"/>
    </source>
</evidence>
<dbReference type="InterPro" id="IPR011335">
    <property type="entry name" value="Restrct_endonuc-II-like"/>
</dbReference>
<keyword evidence="10" id="KW-0413">Isomerase</keyword>
<comment type="caution">
    <text evidence="19">The sequence shown here is derived from an EMBL/GenBank/DDBJ whole genome shotgun (WGS) entry which is preliminary data.</text>
</comment>
<dbReference type="InterPro" id="IPR014151">
    <property type="entry name" value="DNA_helicase_AddA"/>
</dbReference>
<evidence type="ECO:0000256" key="14">
    <source>
        <dbReference type="ARBA" id="ARBA00048988"/>
    </source>
</evidence>
<dbReference type="InterPro" id="IPR027417">
    <property type="entry name" value="P-loop_NTPase"/>
</dbReference>
<dbReference type="Pfam" id="PF00580">
    <property type="entry name" value="UvrD-helicase"/>
    <property type="match status" value="1"/>
</dbReference>
<dbReference type="PROSITE" id="PS51217">
    <property type="entry name" value="UVRD_HELICASE_CTER"/>
    <property type="match status" value="1"/>
</dbReference>
<dbReference type="InterPro" id="IPR000212">
    <property type="entry name" value="DNA_helicase_UvrD/REP"/>
</dbReference>
<dbReference type="PANTHER" id="PTHR11070:SF2">
    <property type="entry name" value="ATP-DEPENDENT DNA HELICASE SRS2"/>
    <property type="match status" value="1"/>
</dbReference>
<protein>
    <recommendedName>
        <fullName evidence="12">DNA 3'-5' helicase</fullName>
        <ecNumber evidence="12">5.6.2.4</ecNumber>
    </recommendedName>
    <alternativeName>
        <fullName evidence="13">DNA 3'-5' helicase II</fullName>
    </alternativeName>
</protein>
<evidence type="ECO:0000256" key="4">
    <source>
        <dbReference type="ARBA" id="ARBA00022801"/>
    </source>
</evidence>
<evidence type="ECO:0000256" key="6">
    <source>
        <dbReference type="ARBA" id="ARBA00022839"/>
    </source>
</evidence>
<evidence type="ECO:0000256" key="10">
    <source>
        <dbReference type="ARBA" id="ARBA00023235"/>
    </source>
</evidence>
<feature type="domain" description="UvrD-like helicase ATP-binding" evidence="17">
    <location>
        <begin position="9"/>
        <end position="491"/>
    </location>
</feature>
<dbReference type="PROSITE" id="PS51198">
    <property type="entry name" value="UVRD_HELICASE_ATP_BIND"/>
    <property type="match status" value="1"/>
</dbReference>
<feature type="binding site" evidence="15">
    <location>
        <begin position="30"/>
        <end position="37"/>
    </location>
    <ligand>
        <name>ATP</name>
        <dbReference type="ChEBI" id="CHEBI:30616"/>
    </ligand>
</feature>
<dbReference type="GO" id="GO:0004386">
    <property type="term" value="F:helicase activity"/>
    <property type="evidence" value="ECO:0007669"/>
    <property type="project" value="UniProtKB-KW"/>
</dbReference>
<evidence type="ECO:0000259" key="18">
    <source>
        <dbReference type="PROSITE" id="PS51217"/>
    </source>
</evidence>
<proteinExistence type="predicted"/>
<dbReference type="RefSeq" id="WP_284274403.1">
    <property type="nucleotide sequence ID" value="NZ_BSOW01000043.1"/>
</dbReference>
<keyword evidence="9" id="KW-0234">DNA repair</keyword>
<keyword evidence="2 15" id="KW-0547">Nucleotide-binding</keyword>
<reference evidence="20" key="1">
    <citation type="journal article" date="2019" name="Int. J. Syst. Evol. Microbiol.">
        <title>The Global Catalogue of Microorganisms (GCM) 10K type strain sequencing project: providing services to taxonomists for standard genome sequencing and annotation.</title>
        <authorList>
            <consortium name="The Broad Institute Genomics Platform"/>
            <consortium name="The Broad Institute Genome Sequencing Center for Infectious Disease"/>
            <person name="Wu L."/>
            <person name="Ma J."/>
        </authorList>
    </citation>
    <scope>NUCLEOTIDE SEQUENCE [LARGE SCALE GENOMIC DNA]</scope>
    <source>
        <strain evidence="20">NBRC 102520</strain>
    </source>
</reference>